<feature type="domain" description="ABC transporter" evidence="12">
    <location>
        <begin position="8"/>
        <end position="242"/>
    </location>
</feature>
<dbReference type="SMART" id="SM00382">
    <property type="entry name" value="AAA"/>
    <property type="match status" value="2"/>
</dbReference>
<dbReference type="InterPro" id="IPR003439">
    <property type="entry name" value="ABC_transporter-like_ATP-bd"/>
</dbReference>
<dbReference type="CDD" id="cd06579">
    <property type="entry name" value="TM_PBP1_transp_AraH_like"/>
    <property type="match status" value="1"/>
</dbReference>
<protein>
    <recommendedName>
        <fullName evidence="12">ABC transporter domain-containing protein</fullName>
    </recommendedName>
</protein>
<comment type="subcellular location">
    <subcellularLocation>
        <location evidence="1">Cell membrane</location>
        <topology evidence="1">Multi-pass membrane protein</topology>
    </subcellularLocation>
</comment>
<dbReference type="InterPro" id="IPR001851">
    <property type="entry name" value="ABC_transp_permease"/>
</dbReference>
<feature type="transmembrane region" description="Helical" evidence="11">
    <location>
        <begin position="774"/>
        <end position="793"/>
    </location>
</feature>
<dbReference type="PROSITE" id="PS00211">
    <property type="entry name" value="ABC_TRANSPORTER_1"/>
    <property type="match status" value="1"/>
</dbReference>
<evidence type="ECO:0000256" key="6">
    <source>
        <dbReference type="ARBA" id="ARBA00022737"/>
    </source>
</evidence>
<feature type="transmembrane region" description="Helical" evidence="11">
    <location>
        <begin position="629"/>
        <end position="647"/>
    </location>
</feature>
<name>A0ABQ5LQ44_9RHOB</name>
<feature type="transmembrane region" description="Helical" evidence="11">
    <location>
        <begin position="604"/>
        <end position="622"/>
    </location>
</feature>
<evidence type="ECO:0000256" key="3">
    <source>
        <dbReference type="ARBA" id="ARBA00022475"/>
    </source>
</evidence>
<dbReference type="RefSeq" id="WP_281841002.1">
    <property type="nucleotide sequence ID" value="NZ_BROH01000001.1"/>
</dbReference>
<dbReference type="Pfam" id="PF02653">
    <property type="entry name" value="BPD_transp_2"/>
    <property type="match status" value="1"/>
</dbReference>
<evidence type="ECO:0000256" key="10">
    <source>
        <dbReference type="ARBA" id="ARBA00023136"/>
    </source>
</evidence>
<evidence type="ECO:0000259" key="12">
    <source>
        <dbReference type="PROSITE" id="PS50893"/>
    </source>
</evidence>
<keyword evidence="6" id="KW-0677">Repeat</keyword>
<dbReference type="PROSITE" id="PS50893">
    <property type="entry name" value="ABC_TRANSPORTER_2"/>
    <property type="match status" value="2"/>
</dbReference>
<dbReference type="PANTHER" id="PTHR43790">
    <property type="entry name" value="CARBOHYDRATE TRANSPORT ATP-BINDING PROTEIN MG119-RELATED"/>
    <property type="match status" value="1"/>
</dbReference>
<evidence type="ECO:0000256" key="7">
    <source>
        <dbReference type="ARBA" id="ARBA00022741"/>
    </source>
</evidence>
<dbReference type="CDD" id="cd03215">
    <property type="entry name" value="ABC_Carb_Monos_II"/>
    <property type="match status" value="1"/>
</dbReference>
<dbReference type="Gene3D" id="3.40.50.300">
    <property type="entry name" value="P-loop containing nucleotide triphosphate hydrolases"/>
    <property type="match status" value="2"/>
</dbReference>
<keyword evidence="2" id="KW-0813">Transport</keyword>
<accession>A0ABQ5LQ44</accession>
<feature type="transmembrane region" description="Helical" evidence="11">
    <location>
        <begin position="545"/>
        <end position="562"/>
    </location>
</feature>
<keyword evidence="8" id="KW-0067">ATP-binding</keyword>
<reference evidence="13" key="1">
    <citation type="journal article" date="2023" name="Int. J. Syst. Evol. Microbiol.">
        <title>Sinisalibacter aestuarii sp. nov., isolated from estuarine sediment of the Arakawa River.</title>
        <authorList>
            <person name="Arafat S.T."/>
            <person name="Hirano S."/>
            <person name="Sato A."/>
            <person name="Takeuchi K."/>
            <person name="Yasuda T."/>
            <person name="Terahara T."/>
            <person name="Hamada M."/>
            <person name="Kobayashi T."/>
        </authorList>
    </citation>
    <scope>NUCLEOTIDE SEQUENCE</scope>
    <source>
        <strain evidence="13">B-399</strain>
    </source>
</reference>
<keyword evidence="7" id="KW-0547">Nucleotide-binding</keyword>
<evidence type="ECO:0000256" key="2">
    <source>
        <dbReference type="ARBA" id="ARBA00022448"/>
    </source>
</evidence>
<keyword evidence="5 11" id="KW-0812">Transmembrane</keyword>
<feature type="transmembrane region" description="Helical" evidence="11">
    <location>
        <begin position="519"/>
        <end position="539"/>
    </location>
</feature>
<dbReference type="Proteomes" id="UP001144205">
    <property type="component" value="Unassembled WGS sequence"/>
</dbReference>
<gene>
    <name evidence="13" type="ORF">STA1M1_09370</name>
</gene>
<dbReference type="InterPro" id="IPR050107">
    <property type="entry name" value="ABC_carbohydrate_import_ATPase"/>
</dbReference>
<evidence type="ECO:0000256" key="8">
    <source>
        <dbReference type="ARBA" id="ARBA00022840"/>
    </source>
</evidence>
<keyword evidence="3" id="KW-1003">Cell membrane</keyword>
<evidence type="ECO:0000256" key="11">
    <source>
        <dbReference type="SAM" id="Phobius"/>
    </source>
</evidence>
<proteinExistence type="predicted"/>
<evidence type="ECO:0000313" key="13">
    <source>
        <dbReference type="EMBL" id="GKY87068.1"/>
    </source>
</evidence>
<dbReference type="Pfam" id="PF00005">
    <property type="entry name" value="ABC_tran"/>
    <property type="match status" value="2"/>
</dbReference>
<dbReference type="InterPro" id="IPR017871">
    <property type="entry name" value="ABC_transporter-like_CS"/>
</dbReference>
<keyword evidence="9 11" id="KW-1133">Transmembrane helix</keyword>
<comment type="caution">
    <text evidence="13">The sequence shown here is derived from an EMBL/GenBank/DDBJ whole genome shotgun (WGS) entry which is preliminary data.</text>
</comment>
<dbReference type="InterPro" id="IPR027417">
    <property type="entry name" value="P-loop_NTPase"/>
</dbReference>
<feature type="transmembrane region" description="Helical" evidence="11">
    <location>
        <begin position="748"/>
        <end position="767"/>
    </location>
</feature>
<evidence type="ECO:0000256" key="1">
    <source>
        <dbReference type="ARBA" id="ARBA00004651"/>
    </source>
</evidence>
<sequence length="825" mass="87992">MAEGTIFLQMTGVSKHFPGVRALHGITFDVRAGEVHGLVGENGAGKSTLMGVASGSLVATEGEVRIAGEPVQGDPERARDLGLSIVHQEPALMPDLSVAENLYLGLPKKLRPPPSNLNGWARKLLKHWSEDVAIDPRAHVTTLNAEQRFIVEIVKALECEPKVLVLDEPTEHLATEDVERLFERVRRVTERGASVVYISHRIREVQMIADRLTVLRDGEGQGTFDAKELNEDQIVSLIVGGDLDRSFPDKAESGDHPVVLSTSGFSGPGFSNVSLEVRAGEILGLAGISDNGQVEFMRSLAGIYRGAGRVTLAGKDISIRNSQEAKRHGISYLPGDRHREGIFGELSVRENFSIRSSRADVRSGLISSGSERSRTNKAIRQFAVKTPHQETPIGSLSGGNQQKVVLSSVLSAEPRVLLVDEPTQGVDVGARAEIYRILRETARSGVAIIVVSSDAQEVAGLSDNVAIFSRGRVVEVLSGDRVTEDNITSSVLKSTEQRDKHHRSVGAFWKWAAGNSAPLLMVAAAILLLGTVAGIWNPFYVSPRSVTGMMTFAATLALVGYGQQLLMMVGGIDLSVGPLMGLCQVVASFFLLSDAGLGTQLAGWVLLILVALTVGLINWILVDGLRMHPMVATLATFMGVQAISLILRPTPAGMIDGKIMIALGTKIGIVPVTFIIAVLVAIVLEFVLYKRSIGVSMRGLGSRPEAARTAGIRPKLTRLIAYLGCSLFAGIAAITMIAQVGIGDPRAGLSFTLGSIAAIVIGGASLFGGRGSFIGALLGAIFIVQVNSVTVFLGLSQEWQQYLLGALILLSVAIYSKSREKVVQA</sequence>
<dbReference type="InterPro" id="IPR003593">
    <property type="entry name" value="AAA+_ATPase"/>
</dbReference>
<evidence type="ECO:0000256" key="5">
    <source>
        <dbReference type="ARBA" id="ARBA00022692"/>
    </source>
</evidence>
<feature type="transmembrane region" description="Helical" evidence="11">
    <location>
        <begin position="799"/>
        <end position="816"/>
    </location>
</feature>
<feature type="transmembrane region" description="Helical" evidence="11">
    <location>
        <begin position="719"/>
        <end position="742"/>
    </location>
</feature>
<keyword evidence="14" id="KW-1185">Reference proteome</keyword>
<evidence type="ECO:0000256" key="9">
    <source>
        <dbReference type="ARBA" id="ARBA00022989"/>
    </source>
</evidence>
<dbReference type="SUPFAM" id="SSF52540">
    <property type="entry name" value="P-loop containing nucleoside triphosphate hydrolases"/>
    <property type="match status" value="2"/>
</dbReference>
<dbReference type="PANTHER" id="PTHR43790:SF9">
    <property type="entry name" value="GALACTOFURANOSE TRANSPORTER ATP-BINDING PROTEIN YTFR"/>
    <property type="match status" value="1"/>
</dbReference>
<evidence type="ECO:0000313" key="14">
    <source>
        <dbReference type="Proteomes" id="UP001144205"/>
    </source>
</evidence>
<dbReference type="CDD" id="cd03216">
    <property type="entry name" value="ABC_Carb_Monos_I"/>
    <property type="match status" value="1"/>
</dbReference>
<keyword evidence="10 11" id="KW-0472">Membrane</keyword>
<organism evidence="13 14">
    <name type="scientific">Sinisalibacter aestuarii</name>
    <dbReference type="NCBI Taxonomy" id="2949426"/>
    <lineage>
        <taxon>Bacteria</taxon>
        <taxon>Pseudomonadati</taxon>
        <taxon>Pseudomonadota</taxon>
        <taxon>Alphaproteobacteria</taxon>
        <taxon>Rhodobacterales</taxon>
        <taxon>Roseobacteraceae</taxon>
        <taxon>Sinisalibacter</taxon>
    </lineage>
</organism>
<evidence type="ECO:0000256" key="4">
    <source>
        <dbReference type="ARBA" id="ARBA00022597"/>
    </source>
</evidence>
<feature type="domain" description="ABC transporter" evidence="12">
    <location>
        <begin position="255"/>
        <end position="495"/>
    </location>
</feature>
<dbReference type="EMBL" id="BROH01000001">
    <property type="protein sequence ID" value="GKY87068.1"/>
    <property type="molecule type" value="Genomic_DNA"/>
</dbReference>
<keyword evidence="4" id="KW-0762">Sugar transport</keyword>
<feature type="transmembrane region" description="Helical" evidence="11">
    <location>
        <begin position="667"/>
        <end position="688"/>
    </location>
</feature>